<gene>
    <name evidence="1" type="ORF">H5410_046105</name>
</gene>
<sequence>MEWTPSVDTVRPIITGSSQLRKETIRSRIKWENDSSYPQKITSDRDPVLDEQYGLGPFGRNVPSGLGRIIQENNGDARIYPGQH</sequence>
<comment type="caution">
    <text evidence="1">The sequence shown here is derived from an EMBL/GenBank/DDBJ whole genome shotgun (WGS) entry which is preliminary data.</text>
</comment>
<keyword evidence="2" id="KW-1185">Reference proteome</keyword>
<organism evidence="1 2">
    <name type="scientific">Solanum commersonii</name>
    <name type="common">Commerson's wild potato</name>
    <name type="synonym">Commerson's nightshade</name>
    <dbReference type="NCBI Taxonomy" id="4109"/>
    <lineage>
        <taxon>Eukaryota</taxon>
        <taxon>Viridiplantae</taxon>
        <taxon>Streptophyta</taxon>
        <taxon>Embryophyta</taxon>
        <taxon>Tracheophyta</taxon>
        <taxon>Spermatophyta</taxon>
        <taxon>Magnoliopsida</taxon>
        <taxon>eudicotyledons</taxon>
        <taxon>Gunneridae</taxon>
        <taxon>Pentapetalae</taxon>
        <taxon>asterids</taxon>
        <taxon>lamiids</taxon>
        <taxon>Solanales</taxon>
        <taxon>Solanaceae</taxon>
        <taxon>Solanoideae</taxon>
        <taxon>Solaneae</taxon>
        <taxon>Solanum</taxon>
    </lineage>
</organism>
<dbReference type="EMBL" id="JACXVP010000009">
    <property type="protein sequence ID" value="KAG5585671.1"/>
    <property type="molecule type" value="Genomic_DNA"/>
</dbReference>
<protein>
    <submittedName>
        <fullName evidence="1">Uncharacterized protein</fullName>
    </submittedName>
</protein>
<evidence type="ECO:0000313" key="2">
    <source>
        <dbReference type="Proteomes" id="UP000824120"/>
    </source>
</evidence>
<dbReference type="AlphaFoldDB" id="A0A9J5XDI9"/>
<dbReference type="OrthoDB" id="439808at2759"/>
<evidence type="ECO:0000313" key="1">
    <source>
        <dbReference type="EMBL" id="KAG5585671.1"/>
    </source>
</evidence>
<proteinExistence type="predicted"/>
<reference evidence="1 2" key="1">
    <citation type="submission" date="2020-09" db="EMBL/GenBank/DDBJ databases">
        <title>De no assembly of potato wild relative species, Solanum commersonii.</title>
        <authorList>
            <person name="Cho K."/>
        </authorList>
    </citation>
    <scope>NUCLEOTIDE SEQUENCE [LARGE SCALE GENOMIC DNA]</scope>
    <source>
        <strain evidence="1">LZ3.2</strain>
        <tissue evidence="1">Leaf</tissue>
    </source>
</reference>
<accession>A0A9J5XDI9</accession>
<dbReference type="Proteomes" id="UP000824120">
    <property type="component" value="Chromosome 9"/>
</dbReference>
<name>A0A9J5XDI9_SOLCO</name>